<comment type="caution">
    <text evidence="2">The sequence shown here is derived from an EMBL/GenBank/DDBJ whole genome shotgun (WGS) entry which is preliminary data.</text>
</comment>
<sequence>MKFVTSDNVTLNYTDTGEKNKRAVLCVPGLGSRSAFWHDFIQLLRPVYRVVLIDPRNQGKSERTDKGERISRHGSDIEELLRELELTDVIGIGNSMGAATLWSYLSLYGKGRLAAMIDLDQSPVMIAGRGWHYGFKDLSWMNYPDYLRRAFGKPTYTNMDDDMFYQAKLENERYPYDPDQNYKCLVDHAEQDWRDVLKYAPVPMLVIAGKQSPYFNYHFTDAIKKINPEIKTEVIDNCGHLVQAERPKKTHELIMKFLHEEKLV</sequence>
<dbReference type="InterPro" id="IPR000073">
    <property type="entry name" value="AB_hydrolase_1"/>
</dbReference>
<keyword evidence="2" id="KW-0378">Hydrolase</keyword>
<dbReference type="Gene3D" id="3.40.50.1820">
    <property type="entry name" value="alpha/beta hydrolase"/>
    <property type="match status" value="1"/>
</dbReference>
<dbReference type="Pfam" id="PF00561">
    <property type="entry name" value="Abhydrolase_1"/>
    <property type="match status" value="1"/>
</dbReference>
<dbReference type="GO" id="GO:0016787">
    <property type="term" value="F:hydrolase activity"/>
    <property type="evidence" value="ECO:0007669"/>
    <property type="project" value="UniProtKB-KW"/>
</dbReference>
<gene>
    <name evidence="2" type="ORF">H9806_00405</name>
</gene>
<reference evidence="2" key="1">
    <citation type="journal article" date="2021" name="PeerJ">
        <title>Extensive microbial diversity within the chicken gut microbiome revealed by metagenomics and culture.</title>
        <authorList>
            <person name="Gilroy R."/>
            <person name="Ravi A."/>
            <person name="Getino M."/>
            <person name="Pursley I."/>
            <person name="Horton D.L."/>
            <person name="Alikhan N.F."/>
            <person name="Baker D."/>
            <person name="Gharbi K."/>
            <person name="Hall N."/>
            <person name="Watson M."/>
            <person name="Adriaenssens E.M."/>
            <person name="Foster-Nyarko E."/>
            <person name="Jarju S."/>
            <person name="Secka A."/>
            <person name="Antonio M."/>
            <person name="Oren A."/>
            <person name="Chaudhuri R.R."/>
            <person name="La Ragione R."/>
            <person name="Hildebrand F."/>
            <person name="Pallen M.J."/>
        </authorList>
    </citation>
    <scope>NUCLEOTIDE SEQUENCE</scope>
    <source>
        <strain evidence="2">F6-686</strain>
    </source>
</reference>
<name>A0A9E2KQB6_9LACO</name>
<proteinExistence type="predicted"/>
<dbReference type="GO" id="GO:0016020">
    <property type="term" value="C:membrane"/>
    <property type="evidence" value="ECO:0007669"/>
    <property type="project" value="TreeGrafter"/>
</dbReference>
<reference evidence="2" key="2">
    <citation type="submission" date="2021-04" db="EMBL/GenBank/DDBJ databases">
        <authorList>
            <person name="Gilroy R."/>
        </authorList>
    </citation>
    <scope>NUCLEOTIDE SEQUENCE</scope>
    <source>
        <strain evidence="2">F6-686</strain>
    </source>
</reference>
<accession>A0A9E2KQB6</accession>
<dbReference type="SUPFAM" id="SSF53474">
    <property type="entry name" value="alpha/beta-Hydrolases"/>
    <property type="match status" value="1"/>
</dbReference>
<dbReference type="AlphaFoldDB" id="A0A9E2KQB6"/>
<dbReference type="PANTHER" id="PTHR43798">
    <property type="entry name" value="MONOACYLGLYCEROL LIPASE"/>
    <property type="match status" value="1"/>
</dbReference>
<dbReference type="EMBL" id="JAHLFT010000007">
    <property type="protein sequence ID" value="MBU3827641.1"/>
    <property type="molecule type" value="Genomic_DNA"/>
</dbReference>
<feature type="domain" description="AB hydrolase-1" evidence="1">
    <location>
        <begin position="23"/>
        <end position="247"/>
    </location>
</feature>
<dbReference type="Proteomes" id="UP000823844">
    <property type="component" value="Unassembled WGS sequence"/>
</dbReference>
<evidence type="ECO:0000313" key="2">
    <source>
        <dbReference type="EMBL" id="MBU3827641.1"/>
    </source>
</evidence>
<dbReference type="InterPro" id="IPR050266">
    <property type="entry name" value="AB_hydrolase_sf"/>
</dbReference>
<organism evidence="2 3">
    <name type="scientific">Candidatus Lactobacillus pullistercoris</name>
    <dbReference type="NCBI Taxonomy" id="2838636"/>
    <lineage>
        <taxon>Bacteria</taxon>
        <taxon>Bacillati</taxon>
        <taxon>Bacillota</taxon>
        <taxon>Bacilli</taxon>
        <taxon>Lactobacillales</taxon>
        <taxon>Lactobacillaceae</taxon>
        <taxon>Lactobacillus</taxon>
    </lineage>
</organism>
<evidence type="ECO:0000259" key="1">
    <source>
        <dbReference type="Pfam" id="PF00561"/>
    </source>
</evidence>
<evidence type="ECO:0000313" key="3">
    <source>
        <dbReference type="Proteomes" id="UP000823844"/>
    </source>
</evidence>
<protein>
    <submittedName>
        <fullName evidence="2">Alpha/beta hydrolase</fullName>
    </submittedName>
</protein>
<dbReference type="InterPro" id="IPR029058">
    <property type="entry name" value="AB_hydrolase_fold"/>
</dbReference>
<dbReference type="PANTHER" id="PTHR43798:SF33">
    <property type="entry name" value="HYDROLASE, PUTATIVE (AFU_ORTHOLOGUE AFUA_2G14860)-RELATED"/>
    <property type="match status" value="1"/>
</dbReference>